<evidence type="ECO:0000259" key="6">
    <source>
        <dbReference type="PROSITE" id="PS50109"/>
    </source>
</evidence>
<dbReference type="GeneID" id="73290965"/>
<dbReference type="SUPFAM" id="SSF55874">
    <property type="entry name" value="ATPase domain of HSP90 chaperone/DNA topoisomerase II/histidine kinase"/>
    <property type="match status" value="1"/>
</dbReference>
<evidence type="ECO:0000313" key="10">
    <source>
        <dbReference type="Proteomes" id="UP001056855"/>
    </source>
</evidence>
<dbReference type="InterPro" id="IPR035965">
    <property type="entry name" value="PAS-like_dom_sf"/>
</dbReference>
<dbReference type="SMART" id="SM00086">
    <property type="entry name" value="PAC"/>
    <property type="match status" value="2"/>
</dbReference>
<dbReference type="PROSITE" id="PS50112">
    <property type="entry name" value="PAS"/>
    <property type="match status" value="3"/>
</dbReference>
<evidence type="ECO:0000313" key="9">
    <source>
        <dbReference type="EMBL" id="UTF52683.1"/>
    </source>
</evidence>
<dbReference type="InterPro" id="IPR004358">
    <property type="entry name" value="Sig_transdc_His_kin-like_C"/>
</dbReference>
<feature type="domain" description="PAS" evidence="7">
    <location>
        <begin position="422"/>
        <end position="492"/>
    </location>
</feature>
<dbReference type="SUPFAM" id="SSF47384">
    <property type="entry name" value="Homodimeric domain of signal transducing histidine kinase"/>
    <property type="match status" value="1"/>
</dbReference>
<dbReference type="PANTHER" id="PTHR43304">
    <property type="entry name" value="PHYTOCHROME-LIKE PROTEIN CPH1"/>
    <property type="match status" value="1"/>
</dbReference>
<dbReference type="SMART" id="SM00091">
    <property type="entry name" value="PAS"/>
    <property type="match status" value="3"/>
</dbReference>
<evidence type="ECO:0000259" key="8">
    <source>
        <dbReference type="PROSITE" id="PS50113"/>
    </source>
</evidence>
<dbReference type="EC" id="2.7.13.3" evidence="2"/>
<feature type="domain" description="PAS" evidence="7">
    <location>
        <begin position="308"/>
        <end position="379"/>
    </location>
</feature>
<feature type="domain" description="PAC" evidence="8">
    <location>
        <begin position="263"/>
        <end position="314"/>
    </location>
</feature>
<name>A0A9E7N976_9EURY</name>
<evidence type="ECO:0000256" key="2">
    <source>
        <dbReference type="ARBA" id="ARBA00012438"/>
    </source>
</evidence>
<proteinExistence type="predicted"/>
<dbReference type="InterPro" id="IPR036890">
    <property type="entry name" value="HATPase_C_sf"/>
</dbReference>
<dbReference type="GO" id="GO:0000155">
    <property type="term" value="F:phosphorelay sensor kinase activity"/>
    <property type="evidence" value="ECO:0007669"/>
    <property type="project" value="InterPro"/>
</dbReference>
<reference evidence="9" key="1">
    <citation type="submission" date="2022-06" db="EMBL/GenBank/DDBJ databases">
        <title>Diverse halophilic archaea isolated from saline environments.</title>
        <authorList>
            <person name="Cui H.-L."/>
        </authorList>
    </citation>
    <scope>NUCLEOTIDE SEQUENCE</scope>
    <source>
        <strain evidence="9">WLHS1</strain>
    </source>
</reference>
<accession>A0A9E7N976</accession>
<dbReference type="InterPro" id="IPR000014">
    <property type="entry name" value="PAS"/>
</dbReference>
<dbReference type="NCBIfam" id="TIGR00229">
    <property type="entry name" value="sensory_box"/>
    <property type="match status" value="3"/>
</dbReference>
<dbReference type="Pfam" id="PF00512">
    <property type="entry name" value="HisKA"/>
    <property type="match status" value="1"/>
</dbReference>
<dbReference type="Gene3D" id="1.10.287.130">
    <property type="match status" value="1"/>
</dbReference>
<gene>
    <name evidence="9" type="ORF">NGM29_12925</name>
</gene>
<dbReference type="InterPro" id="IPR013656">
    <property type="entry name" value="PAS_4"/>
</dbReference>
<evidence type="ECO:0000256" key="1">
    <source>
        <dbReference type="ARBA" id="ARBA00000085"/>
    </source>
</evidence>
<dbReference type="Gene3D" id="3.30.450.40">
    <property type="match status" value="1"/>
</dbReference>
<dbReference type="SUPFAM" id="SSF55785">
    <property type="entry name" value="PYP-like sensor domain (PAS domain)"/>
    <property type="match status" value="3"/>
</dbReference>
<dbReference type="Pfam" id="PF00989">
    <property type="entry name" value="PAS"/>
    <property type="match status" value="1"/>
</dbReference>
<dbReference type="InterPro" id="IPR036097">
    <property type="entry name" value="HisK_dim/P_sf"/>
</dbReference>
<keyword evidence="4" id="KW-0808">Transferase</keyword>
<feature type="domain" description="PAC" evidence="8">
    <location>
        <begin position="494"/>
        <end position="549"/>
    </location>
</feature>
<evidence type="ECO:0000256" key="4">
    <source>
        <dbReference type="ARBA" id="ARBA00022679"/>
    </source>
</evidence>
<dbReference type="CDD" id="cd00130">
    <property type="entry name" value="PAS"/>
    <property type="match status" value="3"/>
</dbReference>
<protein>
    <recommendedName>
        <fullName evidence="2">histidine kinase</fullName>
        <ecNumber evidence="2">2.7.13.3</ecNumber>
    </recommendedName>
</protein>
<dbReference type="SMART" id="SM00065">
    <property type="entry name" value="GAF"/>
    <property type="match status" value="1"/>
</dbReference>
<dbReference type="Pfam" id="PF02518">
    <property type="entry name" value="HATPase_c"/>
    <property type="match status" value="1"/>
</dbReference>
<dbReference type="Gene3D" id="3.30.450.20">
    <property type="entry name" value="PAS domain"/>
    <property type="match status" value="3"/>
</dbReference>
<dbReference type="AlphaFoldDB" id="A0A9E7N976"/>
<dbReference type="InterPro" id="IPR003594">
    <property type="entry name" value="HATPase_dom"/>
</dbReference>
<evidence type="ECO:0000256" key="3">
    <source>
        <dbReference type="ARBA" id="ARBA00022553"/>
    </source>
</evidence>
<keyword evidence="5" id="KW-0418">Kinase</keyword>
<dbReference type="PANTHER" id="PTHR43304:SF1">
    <property type="entry name" value="PAC DOMAIN-CONTAINING PROTEIN"/>
    <property type="match status" value="1"/>
</dbReference>
<keyword evidence="3" id="KW-0597">Phosphoprotein</keyword>
<dbReference type="SMART" id="SM00387">
    <property type="entry name" value="HATPase_c"/>
    <property type="match status" value="1"/>
</dbReference>
<dbReference type="RefSeq" id="WP_254156690.1">
    <property type="nucleotide sequence ID" value="NZ_CP100355.1"/>
</dbReference>
<dbReference type="Pfam" id="PF01590">
    <property type="entry name" value="GAF"/>
    <property type="match status" value="1"/>
</dbReference>
<keyword evidence="10" id="KW-1185">Reference proteome</keyword>
<dbReference type="KEGG" id="sawl:NGM29_12925"/>
<dbReference type="InterPro" id="IPR029016">
    <property type="entry name" value="GAF-like_dom_sf"/>
</dbReference>
<dbReference type="CDD" id="cd00082">
    <property type="entry name" value="HisKA"/>
    <property type="match status" value="1"/>
</dbReference>
<dbReference type="InterPro" id="IPR001610">
    <property type="entry name" value="PAC"/>
</dbReference>
<dbReference type="InterPro" id="IPR003018">
    <property type="entry name" value="GAF"/>
</dbReference>
<dbReference type="Proteomes" id="UP001056855">
    <property type="component" value="Chromosome"/>
</dbReference>
<dbReference type="Gene3D" id="3.30.565.10">
    <property type="entry name" value="Histidine kinase-like ATPase, C-terminal domain"/>
    <property type="match status" value="1"/>
</dbReference>
<dbReference type="InterPro" id="IPR003661">
    <property type="entry name" value="HisK_dim/P_dom"/>
</dbReference>
<dbReference type="InterPro" id="IPR052162">
    <property type="entry name" value="Sensor_kinase/Photoreceptor"/>
</dbReference>
<comment type="catalytic activity">
    <reaction evidence="1">
        <text>ATP + protein L-histidine = ADP + protein N-phospho-L-histidine.</text>
        <dbReference type="EC" id="2.7.13.3"/>
    </reaction>
</comment>
<dbReference type="GO" id="GO:0006355">
    <property type="term" value="P:regulation of DNA-templated transcription"/>
    <property type="evidence" value="ECO:0007669"/>
    <property type="project" value="InterPro"/>
</dbReference>
<sequence>MGSSPGADSELRTRVQQQEVVAEFGQQALETDDIDQLLHDASVAVADTLDTEYCKVLELLPGGDEVLLRQGVGWQDGLVGTATAPTDLDSQAGYTLRSEEPVVVDDLRTEDRFSGPDLLVNHDVVSGVSVIIGSLEDPWGVLGTHTTERRAFTEYDVNFVQSIANVLASAIETRRAKRSLEAQKEVKERIVETSPVGIVVFGANGDLQFVNEYAESILGRDRENLESVAYDDPRWRLTDADGNPLSGEETPFMRVIETGKPAFDMEVGLRRPDGERIWVTVNGAPLDVDGKGAGAVLALTDVTDQKRLESEFEEMLGRVTDAFYAVDDEFRFMHVNERAAELLQRPRAELLGEKLWELYPEAAEVDEVWDAFHTALNDQVSTSYDLYFDPLDFWVEANLYPSETGVSVYFRDITESKQHELELERYRALTEAANDVIVTIDAESTIRSVNPAVEDVFGYEPNELIGESLTKLMRDDLAVRHQAGLQRYLETNERTLDWDYVELKGQCADGSAVSLSITFSEIVYENDRYFTGVIRNISDRKKREWQLERANERLTRSNRRLEQFAYAASHDLQEPLRMVSSYLQLIEQRYGDDLDADGTDYLEFAIDGANRMRAMIEGLLEYSRIETGGKPLEPTDLDAVFEDVLDDLAGQIERSNATITSDSLPRVQGDRTQLRQLFQNLLDNAMTYSGDEPPQIHVSAEQDETEWVVSVCDEGIGLDPARADRVFEVFQRLHSREEYSGSGIGLALCKRIIERHGGDIWVDAELGEGATFSVTLPAPET</sequence>
<dbReference type="FunFam" id="3.30.565.10:FF:000006">
    <property type="entry name" value="Sensor histidine kinase WalK"/>
    <property type="match status" value="1"/>
</dbReference>
<organism evidence="9 10">
    <name type="scientific">Natronosalvus rutilus</name>
    <dbReference type="NCBI Taxonomy" id="2953753"/>
    <lineage>
        <taxon>Archaea</taxon>
        <taxon>Methanobacteriati</taxon>
        <taxon>Methanobacteriota</taxon>
        <taxon>Stenosarchaea group</taxon>
        <taxon>Halobacteria</taxon>
        <taxon>Halobacteriales</taxon>
        <taxon>Natrialbaceae</taxon>
        <taxon>Natronosalvus</taxon>
    </lineage>
</organism>
<evidence type="ECO:0000256" key="5">
    <source>
        <dbReference type="ARBA" id="ARBA00022777"/>
    </source>
</evidence>
<evidence type="ECO:0000259" key="7">
    <source>
        <dbReference type="PROSITE" id="PS50112"/>
    </source>
</evidence>
<dbReference type="SMART" id="SM00388">
    <property type="entry name" value="HisKA"/>
    <property type="match status" value="1"/>
</dbReference>
<feature type="domain" description="PAS" evidence="7">
    <location>
        <begin position="183"/>
        <end position="225"/>
    </location>
</feature>
<dbReference type="InterPro" id="IPR013767">
    <property type="entry name" value="PAS_fold"/>
</dbReference>
<dbReference type="EMBL" id="CP100355">
    <property type="protein sequence ID" value="UTF52683.1"/>
    <property type="molecule type" value="Genomic_DNA"/>
</dbReference>
<dbReference type="SUPFAM" id="SSF55781">
    <property type="entry name" value="GAF domain-like"/>
    <property type="match status" value="1"/>
</dbReference>
<dbReference type="InterPro" id="IPR000700">
    <property type="entry name" value="PAS-assoc_C"/>
</dbReference>
<feature type="domain" description="Histidine kinase" evidence="6">
    <location>
        <begin position="567"/>
        <end position="780"/>
    </location>
</feature>
<dbReference type="PROSITE" id="PS50109">
    <property type="entry name" value="HIS_KIN"/>
    <property type="match status" value="1"/>
</dbReference>
<dbReference type="PRINTS" id="PR00344">
    <property type="entry name" value="BCTRLSENSOR"/>
</dbReference>
<dbReference type="Pfam" id="PF08448">
    <property type="entry name" value="PAS_4"/>
    <property type="match status" value="2"/>
</dbReference>
<dbReference type="PROSITE" id="PS50113">
    <property type="entry name" value="PAC"/>
    <property type="match status" value="2"/>
</dbReference>
<dbReference type="InterPro" id="IPR005467">
    <property type="entry name" value="His_kinase_dom"/>
</dbReference>